<dbReference type="OrthoDB" id="8562839at2"/>
<accession>F5R791</accession>
<reference evidence="3 4" key="1">
    <citation type="journal article" date="2011" name="J. Bacteriol.">
        <title>Genome sequence of Methyloversatilis universalis FAM5T, a methylotrophic representative of the order Rhodocyclales.</title>
        <authorList>
            <person name="Kittichotirat W."/>
            <person name="Good N.M."/>
            <person name="Hall R."/>
            <person name="Bringel F."/>
            <person name="Lajus A."/>
            <person name="Medigue C."/>
            <person name="Smalley N.E."/>
            <person name="Beck D."/>
            <person name="Bumgarner R."/>
            <person name="Vuilleumier S."/>
            <person name="Kalyuzhnaya M.G."/>
        </authorList>
    </citation>
    <scope>NUCLEOTIDE SEQUENCE [LARGE SCALE GENOMIC DNA]</scope>
    <source>
        <strain evidence="4">ATCC BAA-1314 / JCM 13912 / FAM5</strain>
    </source>
</reference>
<feature type="chain" id="PRO_5003327076" description="Ice-binding protein C-terminal domain-containing protein" evidence="1">
    <location>
        <begin position="23"/>
        <end position="216"/>
    </location>
</feature>
<dbReference type="Pfam" id="PF07589">
    <property type="entry name" value="PEP-CTERM"/>
    <property type="match status" value="1"/>
</dbReference>
<dbReference type="AlphaFoldDB" id="F5R791"/>
<feature type="signal peptide" evidence="1">
    <location>
        <begin position="1"/>
        <end position="22"/>
    </location>
</feature>
<keyword evidence="1" id="KW-0732">Signal</keyword>
<dbReference type="Proteomes" id="UP000005019">
    <property type="component" value="Unassembled WGS sequence"/>
</dbReference>
<keyword evidence="4" id="KW-1185">Reference proteome</keyword>
<dbReference type="RefSeq" id="WP_008057933.1">
    <property type="nucleotide sequence ID" value="NZ_AFHG01000028.1"/>
</dbReference>
<dbReference type="EMBL" id="AFHG01000028">
    <property type="protein sequence ID" value="EGK73566.1"/>
    <property type="molecule type" value="Genomic_DNA"/>
</dbReference>
<evidence type="ECO:0000259" key="2">
    <source>
        <dbReference type="Pfam" id="PF07589"/>
    </source>
</evidence>
<dbReference type="InterPro" id="IPR013424">
    <property type="entry name" value="Ice-binding_C"/>
</dbReference>
<gene>
    <name evidence="3" type="ORF">METUNv1_00196</name>
</gene>
<comment type="caution">
    <text evidence="3">The sequence shown here is derived from an EMBL/GenBank/DDBJ whole genome shotgun (WGS) entry which is preliminary data.</text>
</comment>
<proteinExistence type="predicted"/>
<evidence type="ECO:0000313" key="3">
    <source>
        <dbReference type="EMBL" id="EGK73566.1"/>
    </source>
</evidence>
<evidence type="ECO:0000313" key="4">
    <source>
        <dbReference type="Proteomes" id="UP000005019"/>
    </source>
</evidence>
<sequence length="216" mass="22667">MNTLLRATTLALALAVPAAASAHASFADHTVTVQYGMDLGLGAGFQALQTFVVTVGDAVELPAVKLNTSGSISWSVNLYDTGLSLKYVGSGDFMNFGSPAFLGFRIADAANQLPSFSSVSVANTAYVSGQQGNLIEGFQPSDHLAYSADAIWLNLTESMFHHHAMPGMGDPLRDEIRLNVGFAGAVTPPVPEPESWALMLAGLGLAGWAARRSPRI</sequence>
<protein>
    <recommendedName>
        <fullName evidence="2">Ice-binding protein C-terminal domain-containing protein</fullName>
    </recommendedName>
</protein>
<feature type="domain" description="Ice-binding protein C-terminal" evidence="2">
    <location>
        <begin position="189"/>
        <end position="212"/>
    </location>
</feature>
<dbReference type="NCBIfam" id="NF035944">
    <property type="entry name" value="PEPxxWA-CTERM"/>
    <property type="match status" value="1"/>
</dbReference>
<organism evidence="3 4">
    <name type="scientific">Methyloversatilis universalis (strain ATCC BAA-1314 / DSM 25237 / JCM 13912 / CCUG 52030 / FAM5)</name>
    <dbReference type="NCBI Taxonomy" id="1000565"/>
    <lineage>
        <taxon>Bacteria</taxon>
        <taxon>Pseudomonadati</taxon>
        <taxon>Pseudomonadota</taxon>
        <taxon>Betaproteobacteria</taxon>
        <taxon>Nitrosomonadales</taxon>
        <taxon>Sterolibacteriaceae</taxon>
        <taxon>Methyloversatilis</taxon>
    </lineage>
</organism>
<dbReference type="NCBIfam" id="TIGR02595">
    <property type="entry name" value="PEP_CTERM"/>
    <property type="match status" value="1"/>
</dbReference>
<evidence type="ECO:0000256" key="1">
    <source>
        <dbReference type="SAM" id="SignalP"/>
    </source>
</evidence>
<dbReference type="STRING" id="1000565.METUNv1_00196"/>
<name>F5R791_METUF</name>